<dbReference type="EMBL" id="GGEC01055162">
    <property type="protein sequence ID" value="MBX35646.1"/>
    <property type="molecule type" value="Transcribed_RNA"/>
</dbReference>
<evidence type="ECO:0000313" key="1">
    <source>
        <dbReference type="EMBL" id="MBX35646.1"/>
    </source>
</evidence>
<name>A0A2P2MZJ2_RHIMU</name>
<organism evidence="1">
    <name type="scientific">Rhizophora mucronata</name>
    <name type="common">Asiatic mangrove</name>
    <dbReference type="NCBI Taxonomy" id="61149"/>
    <lineage>
        <taxon>Eukaryota</taxon>
        <taxon>Viridiplantae</taxon>
        <taxon>Streptophyta</taxon>
        <taxon>Embryophyta</taxon>
        <taxon>Tracheophyta</taxon>
        <taxon>Spermatophyta</taxon>
        <taxon>Magnoliopsida</taxon>
        <taxon>eudicotyledons</taxon>
        <taxon>Gunneridae</taxon>
        <taxon>Pentapetalae</taxon>
        <taxon>rosids</taxon>
        <taxon>fabids</taxon>
        <taxon>Malpighiales</taxon>
        <taxon>Rhizophoraceae</taxon>
        <taxon>Rhizophora</taxon>
    </lineage>
</organism>
<accession>A0A2P2MZJ2</accession>
<sequence length="33" mass="4146">MKKRSFCHEFIGDFQWQICDRQRNIDREEMLKG</sequence>
<protein>
    <submittedName>
        <fullName evidence="1">Uncharacterized protein</fullName>
    </submittedName>
</protein>
<proteinExistence type="predicted"/>
<reference evidence="1" key="1">
    <citation type="submission" date="2018-02" db="EMBL/GenBank/DDBJ databases">
        <title>Rhizophora mucronata_Transcriptome.</title>
        <authorList>
            <person name="Meera S.P."/>
            <person name="Sreeshan A."/>
            <person name="Augustine A."/>
        </authorList>
    </citation>
    <scope>NUCLEOTIDE SEQUENCE</scope>
    <source>
        <tissue evidence="1">Leaf</tissue>
    </source>
</reference>
<dbReference type="AlphaFoldDB" id="A0A2P2MZJ2"/>